<evidence type="ECO:0000259" key="2">
    <source>
        <dbReference type="Pfam" id="PF18962"/>
    </source>
</evidence>
<dbReference type="NCBIfam" id="TIGR04183">
    <property type="entry name" value="Por_Secre_tail"/>
    <property type="match status" value="1"/>
</dbReference>
<keyword evidence="4" id="KW-1185">Reference proteome</keyword>
<dbReference type="EMBL" id="JACVXB010000001">
    <property type="protein sequence ID" value="MBD0831178.1"/>
    <property type="molecule type" value="Genomic_DNA"/>
</dbReference>
<name>A0A8J6U6Y4_9FLAO</name>
<feature type="domain" description="Secretion system C-terminal sorting" evidence="2">
    <location>
        <begin position="18"/>
        <end position="85"/>
    </location>
</feature>
<dbReference type="InterPro" id="IPR026444">
    <property type="entry name" value="Secre_tail"/>
</dbReference>
<evidence type="ECO:0000256" key="1">
    <source>
        <dbReference type="ARBA" id="ARBA00022729"/>
    </source>
</evidence>
<gene>
    <name evidence="3" type="ORF">ICJ83_03440</name>
</gene>
<dbReference type="AlphaFoldDB" id="A0A8J6U6Y4"/>
<keyword evidence="1" id="KW-0732">Signal</keyword>
<reference evidence="3 4" key="1">
    <citation type="submission" date="2020-09" db="EMBL/GenBank/DDBJ databases">
        <title>TT11 complete genome.</title>
        <authorList>
            <person name="Wu Z."/>
        </authorList>
    </citation>
    <scope>NUCLEOTIDE SEQUENCE [LARGE SCALE GENOMIC DNA]</scope>
    <source>
        <strain evidence="3 4">TT11</strain>
    </source>
</reference>
<dbReference type="RefSeq" id="WP_188228947.1">
    <property type="nucleotide sequence ID" value="NZ_JACVXB010000001.1"/>
</dbReference>
<comment type="caution">
    <text evidence="3">The sequence shown here is derived from an EMBL/GenBank/DDBJ whole genome shotgun (WGS) entry which is preliminary data.</text>
</comment>
<evidence type="ECO:0000313" key="3">
    <source>
        <dbReference type="EMBL" id="MBD0831178.1"/>
    </source>
</evidence>
<dbReference type="Proteomes" id="UP000600588">
    <property type="component" value="Unassembled WGS sequence"/>
</dbReference>
<accession>A0A8J6U6Y4</accession>
<dbReference type="Pfam" id="PF18962">
    <property type="entry name" value="Por_Secre_tail"/>
    <property type="match status" value="1"/>
</dbReference>
<evidence type="ECO:0000313" key="4">
    <source>
        <dbReference type="Proteomes" id="UP000600588"/>
    </source>
</evidence>
<sequence>MNTLSVNDQEAIVNSVKVFPNPTTSGEVELVGIKDMSQLVVEIYNLNGQLLKTLQTTNFNIEELSSGIYIARIKTEFGTINKRIIKQ</sequence>
<protein>
    <submittedName>
        <fullName evidence="3">T9SS type A sorting domain-containing protein</fullName>
    </submittedName>
</protein>
<organism evidence="3 4">
    <name type="scientific">Aestuariibaculum sediminum</name>
    <dbReference type="NCBI Taxonomy" id="2770637"/>
    <lineage>
        <taxon>Bacteria</taxon>
        <taxon>Pseudomonadati</taxon>
        <taxon>Bacteroidota</taxon>
        <taxon>Flavobacteriia</taxon>
        <taxon>Flavobacteriales</taxon>
        <taxon>Flavobacteriaceae</taxon>
    </lineage>
</organism>
<proteinExistence type="predicted"/>